<name>A0A1B0ZJZ8_9MICO</name>
<accession>A0A1B0ZJZ8</accession>
<reference evidence="1 2" key="1">
    <citation type="submission" date="2015-06" db="EMBL/GenBank/DDBJ databases">
        <title>Investigation of pathophysiology for high-risk pregnancy and development of treatment modality based on it.</title>
        <authorList>
            <person name="Kim B.-C."/>
            <person name="Lim S."/>
        </authorList>
    </citation>
    <scope>NUCLEOTIDE SEQUENCE [LARGE SCALE GENOMIC DNA]</scope>
    <source>
        <strain evidence="1 2">AD1-86</strain>
    </source>
</reference>
<dbReference type="CDD" id="cd17511">
    <property type="entry name" value="YbjN_AmyR-like"/>
    <property type="match status" value="1"/>
</dbReference>
<dbReference type="Proteomes" id="UP000092596">
    <property type="component" value="Chromosome"/>
</dbReference>
<gene>
    <name evidence="1" type="ORF">DAD186_16320</name>
</gene>
<dbReference type="STRING" id="1630135.DAD186_16320"/>
<dbReference type="AlphaFoldDB" id="A0A1B0ZJZ8"/>
<dbReference type="RefSeq" id="WP_065248216.1">
    <property type="nucleotide sequence ID" value="NZ_CP012117.1"/>
</dbReference>
<dbReference type="Pfam" id="PF10722">
    <property type="entry name" value="YbjN"/>
    <property type="match status" value="1"/>
</dbReference>
<evidence type="ECO:0000313" key="1">
    <source>
        <dbReference type="EMBL" id="ANP28182.1"/>
    </source>
</evidence>
<protein>
    <recommendedName>
        <fullName evidence="3">YbjN domain-containing protein</fullName>
    </recommendedName>
</protein>
<evidence type="ECO:0000313" key="2">
    <source>
        <dbReference type="Proteomes" id="UP000092596"/>
    </source>
</evidence>
<proteinExistence type="predicted"/>
<sequence>MPNGHSHDAAPAGNKLTIERLEESLERLGYAFVEDDDTPNVLRARFDHYPFTFAVAGEHSHILVVRGRWDELLSVQQKLEATRLCNHWNMERMWPKVYVRRENDSALGVYGELVFDYYYGVSDEAIDRAITCALSTTVAFFSSLSSQVSDQDEADT</sequence>
<dbReference type="KEGG" id="dva:DAD186_16320"/>
<dbReference type="InterPro" id="IPR019660">
    <property type="entry name" value="Put_sensory_transdc_reg_YbjN"/>
</dbReference>
<organism evidence="1 2">
    <name type="scientific">Dermabacter vaginalis</name>
    <dbReference type="NCBI Taxonomy" id="1630135"/>
    <lineage>
        <taxon>Bacteria</taxon>
        <taxon>Bacillati</taxon>
        <taxon>Actinomycetota</taxon>
        <taxon>Actinomycetes</taxon>
        <taxon>Micrococcales</taxon>
        <taxon>Dermabacteraceae</taxon>
        <taxon>Dermabacter</taxon>
    </lineage>
</organism>
<evidence type="ECO:0008006" key="3">
    <source>
        <dbReference type="Google" id="ProtNLM"/>
    </source>
</evidence>
<dbReference type="EMBL" id="CP012117">
    <property type="protein sequence ID" value="ANP28182.1"/>
    <property type="molecule type" value="Genomic_DNA"/>
</dbReference>